<sequence>MKKLVELFARHAGWVLVIENIDEISENEAVLFEQLWDHLQSFEPEELNFTVLSSYTVKKQENIECDQEIPEFLKKKILNLKPLTFDNVEETK</sequence>
<reference evidence="2" key="1">
    <citation type="journal article" date="2017" name="Genome Announc.">
        <title>Genome sequences of Cyberlindnera fabianii 65, Pichia kudriavzevii 129, and Saccharomyces cerevisiae 131 isolated from fermented masau fruits in Zimbabwe.</title>
        <authorList>
            <person name="van Rijswijck I.M.H."/>
            <person name="Derks M.F.L."/>
            <person name="Abee T."/>
            <person name="de Ridder D."/>
            <person name="Smid E.J."/>
        </authorList>
    </citation>
    <scope>NUCLEOTIDE SEQUENCE [LARGE SCALE GENOMIC DNA]</scope>
    <source>
        <strain evidence="2">129</strain>
    </source>
</reference>
<protein>
    <submittedName>
        <fullName evidence="1">Uncharacterized protein</fullName>
    </submittedName>
</protein>
<dbReference type="VEuPathDB" id="FungiDB:C5L36_0A02380"/>
<evidence type="ECO:0000313" key="2">
    <source>
        <dbReference type="Proteomes" id="UP000189274"/>
    </source>
</evidence>
<organism evidence="1 2">
    <name type="scientific">Pichia kudriavzevii</name>
    <name type="common">Yeast</name>
    <name type="synonym">Issatchenkia orientalis</name>
    <dbReference type="NCBI Taxonomy" id="4909"/>
    <lineage>
        <taxon>Eukaryota</taxon>
        <taxon>Fungi</taxon>
        <taxon>Dikarya</taxon>
        <taxon>Ascomycota</taxon>
        <taxon>Saccharomycotina</taxon>
        <taxon>Pichiomycetes</taxon>
        <taxon>Pichiales</taxon>
        <taxon>Pichiaceae</taxon>
        <taxon>Pichia</taxon>
    </lineage>
</organism>
<dbReference type="EMBL" id="MQVM01000048">
    <property type="protein sequence ID" value="ONH70904.1"/>
    <property type="molecule type" value="Genomic_DNA"/>
</dbReference>
<proteinExistence type="predicted"/>
<dbReference type="Proteomes" id="UP000189274">
    <property type="component" value="Unassembled WGS sequence"/>
</dbReference>
<comment type="caution">
    <text evidence="1">The sequence shown here is derived from an EMBL/GenBank/DDBJ whole genome shotgun (WGS) entry which is preliminary data.</text>
</comment>
<dbReference type="AlphaFoldDB" id="A0A1V2LFU2"/>
<name>A0A1V2LFU2_PICKU</name>
<gene>
    <name evidence="1" type="ORF">BOH78_4872</name>
</gene>
<accession>A0A1V2LFU2</accession>
<evidence type="ECO:0000313" key="1">
    <source>
        <dbReference type="EMBL" id="ONH70904.1"/>
    </source>
</evidence>